<comment type="caution">
    <text evidence="2">The sequence shown here is derived from an EMBL/GenBank/DDBJ whole genome shotgun (WGS) entry which is preliminary data.</text>
</comment>
<proteinExistence type="predicted"/>
<keyword evidence="3" id="KW-1185">Reference proteome</keyword>
<dbReference type="Proteomes" id="UP001316803">
    <property type="component" value="Unassembled WGS sequence"/>
</dbReference>
<reference evidence="2 3" key="1">
    <citation type="submission" date="2022-12" db="EMBL/GenBank/DDBJ databases">
        <title>Genomic features and morphological characterization of a novel Knufia sp. strain isolated from spacecraft assembly facility.</title>
        <authorList>
            <person name="Teixeira M."/>
            <person name="Chander A.M."/>
            <person name="Stajich J.E."/>
            <person name="Venkateswaran K."/>
        </authorList>
    </citation>
    <scope>NUCLEOTIDE SEQUENCE [LARGE SCALE GENOMIC DNA]</scope>
    <source>
        <strain evidence="2 3">FJI-L2-BK-P2</strain>
    </source>
</reference>
<name>A0AAN8EHT2_9EURO</name>
<evidence type="ECO:0000256" key="1">
    <source>
        <dbReference type="SAM" id="SignalP"/>
    </source>
</evidence>
<evidence type="ECO:0000313" key="2">
    <source>
        <dbReference type="EMBL" id="KAK5951848.1"/>
    </source>
</evidence>
<evidence type="ECO:0000313" key="3">
    <source>
        <dbReference type="Proteomes" id="UP001316803"/>
    </source>
</evidence>
<protein>
    <submittedName>
        <fullName evidence="2">Uncharacterized protein</fullName>
    </submittedName>
</protein>
<accession>A0AAN8EHT2</accession>
<feature type="chain" id="PRO_5042978029" evidence="1">
    <location>
        <begin position="19"/>
        <end position="106"/>
    </location>
</feature>
<feature type="signal peptide" evidence="1">
    <location>
        <begin position="1"/>
        <end position="18"/>
    </location>
</feature>
<sequence length="106" mass="11586">MHTLSFLLLSTLLALTTAELPKANEYRDGDCSELNYGHHASNLIDVTMDDTSNSVYLAGAQWLAFSEKTGDGGSCYGDVLPAVVAGCNNLDRERRIWCVRNTSNTK</sequence>
<keyword evidence="1" id="KW-0732">Signal</keyword>
<organism evidence="2 3">
    <name type="scientific">Knufia fluminis</name>
    <dbReference type="NCBI Taxonomy" id="191047"/>
    <lineage>
        <taxon>Eukaryota</taxon>
        <taxon>Fungi</taxon>
        <taxon>Dikarya</taxon>
        <taxon>Ascomycota</taxon>
        <taxon>Pezizomycotina</taxon>
        <taxon>Eurotiomycetes</taxon>
        <taxon>Chaetothyriomycetidae</taxon>
        <taxon>Chaetothyriales</taxon>
        <taxon>Trichomeriaceae</taxon>
        <taxon>Knufia</taxon>
    </lineage>
</organism>
<dbReference type="EMBL" id="JAKLMC020000018">
    <property type="protein sequence ID" value="KAK5951848.1"/>
    <property type="molecule type" value="Genomic_DNA"/>
</dbReference>
<dbReference type="AlphaFoldDB" id="A0AAN8EHT2"/>
<gene>
    <name evidence="2" type="ORF">OHC33_007140</name>
</gene>